<evidence type="ECO:0000313" key="9">
    <source>
        <dbReference type="EMBL" id="MRI84869.1"/>
    </source>
</evidence>
<dbReference type="GO" id="GO:0004252">
    <property type="term" value="F:serine-type endopeptidase activity"/>
    <property type="evidence" value="ECO:0007669"/>
    <property type="project" value="InterPro"/>
</dbReference>
<dbReference type="EMBL" id="WJQS01000002">
    <property type="protein sequence ID" value="MRI84869.1"/>
    <property type="molecule type" value="Genomic_DNA"/>
</dbReference>
<dbReference type="GO" id="GO:0006508">
    <property type="term" value="P:proteolysis"/>
    <property type="evidence" value="ECO:0007669"/>
    <property type="project" value="UniProtKB-KW"/>
</dbReference>
<evidence type="ECO:0000256" key="2">
    <source>
        <dbReference type="ARBA" id="ARBA00009045"/>
    </source>
</evidence>
<keyword evidence="4" id="KW-0378">Hydrolase</keyword>
<feature type="transmembrane region" description="Helical" evidence="7">
    <location>
        <begin position="109"/>
        <end position="127"/>
    </location>
</feature>
<dbReference type="PANTHER" id="PTHR43731:SF14">
    <property type="entry name" value="PRESENILIN-ASSOCIATED RHOMBOID-LIKE PROTEIN, MITOCHONDRIAL"/>
    <property type="match status" value="1"/>
</dbReference>
<dbReference type="PANTHER" id="PTHR43731">
    <property type="entry name" value="RHOMBOID PROTEASE"/>
    <property type="match status" value="1"/>
</dbReference>
<evidence type="ECO:0000256" key="5">
    <source>
        <dbReference type="ARBA" id="ARBA00022989"/>
    </source>
</evidence>
<keyword evidence="9" id="KW-0645">Protease</keyword>
<organism evidence="9 10">
    <name type="scientific">Fundicoccus ignavus</name>
    <dbReference type="NCBI Taxonomy" id="2664442"/>
    <lineage>
        <taxon>Bacteria</taxon>
        <taxon>Bacillati</taxon>
        <taxon>Bacillota</taxon>
        <taxon>Bacilli</taxon>
        <taxon>Lactobacillales</taxon>
        <taxon>Aerococcaceae</taxon>
        <taxon>Fundicoccus</taxon>
    </lineage>
</organism>
<dbReference type="Pfam" id="PF01694">
    <property type="entry name" value="Rhomboid"/>
    <property type="match status" value="1"/>
</dbReference>
<evidence type="ECO:0000313" key="10">
    <source>
        <dbReference type="Proteomes" id="UP000430975"/>
    </source>
</evidence>
<feature type="transmembrane region" description="Helical" evidence="7">
    <location>
        <begin position="139"/>
        <end position="156"/>
    </location>
</feature>
<dbReference type="Proteomes" id="UP000430975">
    <property type="component" value="Unassembled WGS sequence"/>
</dbReference>
<protein>
    <submittedName>
        <fullName evidence="9">Rhomboid family intramembrane serine protease</fullName>
    </submittedName>
</protein>
<dbReference type="InterPro" id="IPR035952">
    <property type="entry name" value="Rhomboid-like_sf"/>
</dbReference>
<dbReference type="Gene3D" id="1.20.1540.10">
    <property type="entry name" value="Rhomboid-like"/>
    <property type="match status" value="1"/>
</dbReference>
<evidence type="ECO:0000256" key="1">
    <source>
        <dbReference type="ARBA" id="ARBA00004141"/>
    </source>
</evidence>
<dbReference type="GO" id="GO:0016020">
    <property type="term" value="C:membrane"/>
    <property type="evidence" value="ECO:0007669"/>
    <property type="project" value="UniProtKB-SubCell"/>
</dbReference>
<comment type="similarity">
    <text evidence="2">Belongs to the peptidase S54 family.</text>
</comment>
<feature type="transmembrane region" description="Helical" evidence="7">
    <location>
        <begin position="192"/>
        <end position="211"/>
    </location>
</feature>
<evidence type="ECO:0000256" key="3">
    <source>
        <dbReference type="ARBA" id="ARBA00022692"/>
    </source>
</evidence>
<comment type="subcellular location">
    <subcellularLocation>
        <location evidence="1">Membrane</location>
        <topology evidence="1">Multi-pass membrane protein</topology>
    </subcellularLocation>
</comment>
<gene>
    <name evidence="9" type="ORF">GIY09_03005</name>
</gene>
<feature type="transmembrane region" description="Helical" evidence="7">
    <location>
        <begin position="5"/>
        <end position="22"/>
    </location>
</feature>
<evidence type="ECO:0000256" key="6">
    <source>
        <dbReference type="ARBA" id="ARBA00023136"/>
    </source>
</evidence>
<keyword evidence="10" id="KW-1185">Reference proteome</keyword>
<keyword evidence="5 7" id="KW-1133">Transmembrane helix</keyword>
<comment type="caution">
    <text evidence="9">The sequence shown here is derived from an EMBL/GenBank/DDBJ whole genome shotgun (WGS) entry which is preliminary data.</text>
</comment>
<feature type="transmembrane region" description="Helical" evidence="7">
    <location>
        <begin position="46"/>
        <end position="73"/>
    </location>
</feature>
<dbReference type="AlphaFoldDB" id="A0A6I2GHV9"/>
<name>A0A6I2GHV9_9LACT</name>
<evidence type="ECO:0000256" key="4">
    <source>
        <dbReference type="ARBA" id="ARBA00022801"/>
    </source>
</evidence>
<feature type="transmembrane region" description="Helical" evidence="7">
    <location>
        <begin position="85"/>
        <end position="103"/>
    </location>
</feature>
<accession>A0A6I2GHV9</accession>
<dbReference type="InterPro" id="IPR050925">
    <property type="entry name" value="Rhomboid_protease_S54"/>
</dbReference>
<proteinExistence type="inferred from homology"/>
<evidence type="ECO:0000259" key="8">
    <source>
        <dbReference type="Pfam" id="PF01694"/>
    </source>
</evidence>
<reference evidence="9 10" key="1">
    <citation type="submission" date="2019-11" db="EMBL/GenBank/DDBJ databases">
        <title>Characterisation of Fundicoccus ignavus gen. nov. sp. nov., a novel genus of the family Aerococcaceae isolated from bulk tank milk.</title>
        <authorList>
            <person name="Siebert A."/>
            <person name="Huptas C."/>
            <person name="Wenning M."/>
            <person name="Scherer S."/>
            <person name="Doll E.V."/>
        </authorList>
    </citation>
    <scope>NUCLEOTIDE SEQUENCE [LARGE SCALE GENOMIC DNA]</scope>
    <source>
        <strain evidence="9 10">WS4759</strain>
    </source>
</reference>
<evidence type="ECO:0000256" key="7">
    <source>
        <dbReference type="SAM" id="Phobius"/>
    </source>
</evidence>
<keyword evidence="3 7" id="KW-0812">Transmembrane</keyword>
<feature type="domain" description="Peptidase S54 rhomboid" evidence="8">
    <location>
        <begin position="44"/>
        <end position="178"/>
    </location>
</feature>
<dbReference type="InterPro" id="IPR022764">
    <property type="entry name" value="Peptidase_S54_rhomboid_dom"/>
</dbReference>
<keyword evidence="6 7" id="KW-0472">Membrane</keyword>
<feature type="transmembrane region" description="Helical" evidence="7">
    <location>
        <begin position="162"/>
        <end position="180"/>
    </location>
</feature>
<sequence length="214" mass="23796">MTYLFLAINIIVYIYMLIRFGTTENTLVLLKMGANFSPFIVQAQEWWRLLTAAFLHIGIQHIVMNGITLYFLGMELEKLMGHWRFTVVYLVAAIGGNIFSFAFSESVSAGASTAIFGMFASIIVLSKMYPHSYALKQRATSYTVLIILNVLTGLTSSGIDNWGHFGGAIYGALITLFVGLTIKSKISSKERLFALVIVAILTVLLVMYGIYKYS</sequence>
<dbReference type="SUPFAM" id="SSF144091">
    <property type="entry name" value="Rhomboid-like"/>
    <property type="match status" value="1"/>
</dbReference>